<dbReference type="Pfam" id="PF05425">
    <property type="entry name" value="CopD"/>
    <property type="match status" value="1"/>
</dbReference>
<dbReference type="Gene3D" id="2.60.40.1220">
    <property type="match status" value="1"/>
</dbReference>
<organism evidence="12 13">
    <name type="scientific">Rhodococcoides kyotonense</name>
    <dbReference type="NCBI Taxonomy" id="398843"/>
    <lineage>
        <taxon>Bacteria</taxon>
        <taxon>Bacillati</taxon>
        <taxon>Actinomycetota</taxon>
        <taxon>Actinomycetes</taxon>
        <taxon>Mycobacteriales</taxon>
        <taxon>Nocardiaceae</taxon>
        <taxon>Rhodococcoides</taxon>
    </lineage>
</organism>
<evidence type="ECO:0000256" key="5">
    <source>
        <dbReference type="ARBA" id="ARBA00022729"/>
    </source>
</evidence>
<keyword evidence="7" id="KW-0186">Copper</keyword>
<feature type="transmembrane region" description="Helical" evidence="9">
    <location>
        <begin position="233"/>
        <end position="254"/>
    </location>
</feature>
<evidence type="ECO:0000256" key="7">
    <source>
        <dbReference type="ARBA" id="ARBA00023008"/>
    </source>
</evidence>
<evidence type="ECO:0000259" key="11">
    <source>
        <dbReference type="Pfam" id="PF05425"/>
    </source>
</evidence>
<keyword evidence="5" id="KW-0732">Signal</keyword>
<feature type="transmembrane region" description="Helical" evidence="9">
    <location>
        <begin position="371"/>
        <end position="393"/>
    </location>
</feature>
<feature type="transmembrane region" description="Helical" evidence="9">
    <location>
        <begin position="331"/>
        <end position="351"/>
    </location>
</feature>
<dbReference type="SUPFAM" id="SSF81296">
    <property type="entry name" value="E set domains"/>
    <property type="match status" value="1"/>
</dbReference>
<dbReference type="GO" id="GO:0006825">
    <property type="term" value="P:copper ion transport"/>
    <property type="evidence" value="ECO:0007669"/>
    <property type="project" value="InterPro"/>
</dbReference>
<sequence length="578" mass="60725">MNSGKSRRWLRILVLGWISLALTIGWPAVASAHATLLEALPGEGTVLADSPGEMLLRYDEAVGISSGAVKVLAPDGSRVELGEITTRDEGRVVVAPLPLTLGTGTYTVLWRVLSEDTHSIFGATTFSVGEVSATAASDAASAQESEGVGAARLLDIARGTLFVGLILLLGGLMFVTILWREGRRSHVVHRILVFGWVLAVTATVAGLLLQGPFTAGTPLSTVFDTSLFGPVLGTRFGVVSIVRLALLALTLVLVVRRVRLVRLGIFGAVVAVVPLSLTVSAVGHAGAGELVDLALPADVLHLIAASAWLGGLVMMVVLLRPSETSTLTVLLPNWSRYAAVSILVLVVSGSFTAWRQVRELGALTSTEYGKLLLIKLALVVAMVLLGAGARWWIRHHYPIRSAETVPEYAMVGGNAATGDLEASTPGDHDTGVGRIDIRPLRWRIALESGVSLLVVAITAVLVATTPAKDTYFPVFEQTGPASDGISVVVGVNPARTGVNSMSLVYSEAGATVDPVRVGARWTSESGEYLVPVEAAATSPGHYEVAGVTLPVPGLWQLAVTTQTSDIDATTTLFTVRIR</sequence>
<proteinExistence type="predicted"/>
<keyword evidence="6 9" id="KW-1133">Transmembrane helix</keyword>
<dbReference type="InterPro" id="IPR032694">
    <property type="entry name" value="CopC/D"/>
</dbReference>
<evidence type="ECO:0000256" key="4">
    <source>
        <dbReference type="ARBA" id="ARBA00022723"/>
    </source>
</evidence>
<feature type="transmembrane region" description="Helical" evidence="9">
    <location>
        <begin position="191"/>
        <end position="213"/>
    </location>
</feature>
<evidence type="ECO:0000256" key="2">
    <source>
        <dbReference type="ARBA" id="ARBA00022475"/>
    </source>
</evidence>
<feature type="transmembrane region" description="Helical" evidence="9">
    <location>
        <begin position="161"/>
        <end position="179"/>
    </location>
</feature>
<feature type="transmembrane region" description="Helical" evidence="9">
    <location>
        <begin position="444"/>
        <end position="463"/>
    </location>
</feature>
<dbReference type="EMBL" id="FZOW01000014">
    <property type="protein sequence ID" value="SNT33628.1"/>
    <property type="molecule type" value="Genomic_DNA"/>
</dbReference>
<dbReference type="GO" id="GO:0005507">
    <property type="term" value="F:copper ion binding"/>
    <property type="evidence" value="ECO:0007669"/>
    <property type="project" value="InterPro"/>
</dbReference>
<dbReference type="InterPro" id="IPR014756">
    <property type="entry name" value="Ig_E-set"/>
</dbReference>
<dbReference type="GO" id="GO:0005886">
    <property type="term" value="C:plasma membrane"/>
    <property type="evidence" value="ECO:0007669"/>
    <property type="project" value="UniProtKB-SubCell"/>
</dbReference>
<feature type="domain" description="Copper resistance protein D" evidence="11">
    <location>
        <begin position="331"/>
        <end position="461"/>
    </location>
</feature>
<feature type="transmembrane region" description="Helical" evidence="9">
    <location>
        <begin position="299"/>
        <end position="319"/>
    </location>
</feature>
<dbReference type="GO" id="GO:0042597">
    <property type="term" value="C:periplasmic space"/>
    <property type="evidence" value="ECO:0007669"/>
    <property type="project" value="InterPro"/>
</dbReference>
<dbReference type="InterPro" id="IPR014755">
    <property type="entry name" value="Cu-Rt/internalin_Ig-like"/>
</dbReference>
<evidence type="ECO:0000313" key="12">
    <source>
        <dbReference type="EMBL" id="SNT33628.1"/>
    </source>
</evidence>
<keyword evidence="2" id="KW-1003">Cell membrane</keyword>
<evidence type="ECO:0000313" key="13">
    <source>
        <dbReference type="Proteomes" id="UP000198327"/>
    </source>
</evidence>
<evidence type="ECO:0000256" key="6">
    <source>
        <dbReference type="ARBA" id="ARBA00022989"/>
    </source>
</evidence>
<evidence type="ECO:0000256" key="8">
    <source>
        <dbReference type="ARBA" id="ARBA00023136"/>
    </source>
</evidence>
<keyword evidence="4" id="KW-0479">Metal-binding</keyword>
<evidence type="ECO:0000256" key="1">
    <source>
        <dbReference type="ARBA" id="ARBA00004651"/>
    </source>
</evidence>
<dbReference type="PANTHER" id="PTHR34820">
    <property type="entry name" value="INNER MEMBRANE PROTEIN YEBZ"/>
    <property type="match status" value="1"/>
</dbReference>
<dbReference type="InterPro" id="IPR007348">
    <property type="entry name" value="CopC_dom"/>
</dbReference>
<name>A0A239LUT4_9NOCA</name>
<evidence type="ECO:0000256" key="3">
    <source>
        <dbReference type="ARBA" id="ARBA00022692"/>
    </source>
</evidence>
<comment type="subcellular location">
    <subcellularLocation>
        <location evidence="1">Cell membrane</location>
        <topology evidence="1">Multi-pass membrane protein</topology>
    </subcellularLocation>
</comment>
<dbReference type="PANTHER" id="PTHR34820:SF4">
    <property type="entry name" value="INNER MEMBRANE PROTEIN YEBZ"/>
    <property type="match status" value="1"/>
</dbReference>
<accession>A0A239LUT4</accession>
<feature type="transmembrane region" description="Helical" evidence="9">
    <location>
        <begin position="266"/>
        <end position="287"/>
    </location>
</feature>
<dbReference type="Pfam" id="PF04234">
    <property type="entry name" value="CopC"/>
    <property type="match status" value="1"/>
</dbReference>
<gene>
    <name evidence="12" type="ORF">SAMN05421642_11483</name>
</gene>
<keyword evidence="8 9" id="KW-0472">Membrane</keyword>
<keyword evidence="3 9" id="KW-0812">Transmembrane</keyword>
<protein>
    <submittedName>
        <fullName evidence="12">Copper transport protein</fullName>
    </submittedName>
</protein>
<dbReference type="AlphaFoldDB" id="A0A239LUT4"/>
<evidence type="ECO:0000256" key="9">
    <source>
        <dbReference type="SAM" id="Phobius"/>
    </source>
</evidence>
<keyword evidence="13" id="KW-1185">Reference proteome</keyword>
<reference evidence="13" key="1">
    <citation type="submission" date="2017-06" db="EMBL/GenBank/DDBJ databases">
        <authorList>
            <person name="Varghese N."/>
            <person name="Submissions S."/>
        </authorList>
    </citation>
    <scope>NUCLEOTIDE SEQUENCE [LARGE SCALE GENOMIC DNA]</scope>
    <source>
        <strain evidence="13">JCM 23211</strain>
    </source>
</reference>
<evidence type="ECO:0000259" key="10">
    <source>
        <dbReference type="Pfam" id="PF04234"/>
    </source>
</evidence>
<feature type="domain" description="CopC" evidence="10">
    <location>
        <begin position="33"/>
        <end position="128"/>
    </location>
</feature>
<dbReference type="RefSeq" id="WP_176444419.1">
    <property type="nucleotide sequence ID" value="NZ_FZOW01000014.1"/>
</dbReference>
<dbReference type="InterPro" id="IPR008457">
    <property type="entry name" value="Cu-R_CopD_dom"/>
</dbReference>
<dbReference type="Proteomes" id="UP000198327">
    <property type="component" value="Unassembled WGS sequence"/>
</dbReference>
<dbReference type="GO" id="GO:0046688">
    <property type="term" value="P:response to copper ion"/>
    <property type="evidence" value="ECO:0007669"/>
    <property type="project" value="InterPro"/>
</dbReference>